<name>A0A0A9ALU3_ARUDO</name>
<proteinExistence type="predicted"/>
<organism evidence="2">
    <name type="scientific">Arundo donax</name>
    <name type="common">Giant reed</name>
    <name type="synonym">Donax arundinaceus</name>
    <dbReference type="NCBI Taxonomy" id="35708"/>
    <lineage>
        <taxon>Eukaryota</taxon>
        <taxon>Viridiplantae</taxon>
        <taxon>Streptophyta</taxon>
        <taxon>Embryophyta</taxon>
        <taxon>Tracheophyta</taxon>
        <taxon>Spermatophyta</taxon>
        <taxon>Magnoliopsida</taxon>
        <taxon>Liliopsida</taxon>
        <taxon>Poales</taxon>
        <taxon>Poaceae</taxon>
        <taxon>PACMAD clade</taxon>
        <taxon>Arundinoideae</taxon>
        <taxon>Arundineae</taxon>
        <taxon>Arundo</taxon>
    </lineage>
</organism>
<dbReference type="AlphaFoldDB" id="A0A0A9ALU3"/>
<keyword evidence="1" id="KW-1133">Transmembrane helix</keyword>
<accession>A0A0A9ALU3</accession>
<feature type="transmembrane region" description="Helical" evidence="1">
    <location>
        <begin position="16"/>
        <end position="35"/>
    </location>
</feature>
<reference evidence="2" key="2">
    <citation type="journal article" date="2015" name="Data Brief">
        <title>Shoot transcriptome of the giant reed, Arundo donax.</title>
        <authorList>
            <person name="Barrero R.A."/>
            <person name="Guerrero F.D."/>
            <person name="Moolhuijzen P."/>
            <person name="Goolsby J.A."/>
            <person name="Tidwell J."/>
            <person name="Bellgard S.E."/>
            <person name="Bellgard M.I."/>
        </authorList>
    </citation>
    <scope>NUCLEOTIDE SEQUENCE</scope>
    <source>
        <tissue evidence="2">Shoot tissue taken approximately 20 cm above the soil surface</tissue>
    </source>
</reference>
<reference evidence="2" key="1">
    <citation type="submission" date="2014-09" db="EMBL/GenBank/DDBJ databases">
        <authorList>
            <person name="Magalhaes I.L.F."/>
            <person name="Oliveira U."/>
            <person name="Santos F.R."/>
            <person name="Vidigal T.H.D.A."/>
            <person name="Brescovit A.D."/>
            <person name="Santos A.J."/>
        </authorList>
    </citation>
    <scope>NUCLEOTIDE SEQUENCE</scope>
    <source>
        <tissue evidence="2">Shoot tissue taken approximately 20 cm above the soil surface</tissue>
    </source>
</reference>
<keyword evidence="1" id="KW-0812">Transmembrane</keyword>
<dbReference type="EMBL" id="GBRH01247037">
    <property type="protein sequence ID" value="JAD50858.1"/>
    <property type="molecule type" value="Transcribed_RNA"/>
</dbReference>
<evidence type="ECO:0000313" key="2">
    <source>
        <dbReference type="EMBL" id="JAD50858.1"/>
    </source>
</evidence>
<keyword evidence="1" id="KW-0472">Membrane</keyword>
<sequence length="60" mass="7003">MIPCNSIPSMANDHLLLLWSLICYFLIWTILRLMIKSTAHKARIIFCVHLLLLLEDCSFI</sequence>
<protein>
    <submittedName>
        <fullName evidence="2">Uncharacterized protein</fullName>
    </submittedName>
</protein>
<evidence type="ECO:0000256" key="1">
    <source>
        <dbReference type="SAM" id="Phobius"/>
    </source>
</evidence>